<organism evidence="2 3">
    <name type="scientific">Vitrella brassicaformis (strain CCMP3155)</name>
    <dbReference type="NCBI Taxonomy" id="1169540"/>
    <lineage>
        <taxon>Eukaryota</taxon>
        <taxon>Sar</taxon>
        <taxon>Alveolata</taxon>
        <taxon>Colpodellida</taxon>
        <taxon>Vitrellaceae</taxon>
        <taxon>Vitrella</taxon>
    </lineage>
</organism>
<dbReference type="Gene3D" id="1.25.40.20">
    <property type="entry name" value="Ankyrin repeat-containing domain"/>
    <property type="match status" value="1"/>
</dbReference>
<feature type="compositionally biased region" description="Low complexity" evidence="1">
    <location>
        <begin position="958"/>
        <end position="973"/>
    </location>
</feature>
<dbReference type="VEuPathDB" id="CryptoDB:Vbra_9132"/>
<reference evidence="2 3" key="1">
    <citation type="submission" date="2014-11" db="EMBL/GenBank/DDBJ databases">
        <authorList>
            <person name="Zhu J."/>
            <person name="Qi W."/>
            <person name="Song R."/>
        </authorList>
    </citation>
    <scope>NUCLEOTIDE SEQUENCE [LARGE SCALE GENOMIC DNA]</scope>
</reference>
<feature type="compositionally biased region" description="Basic residues" evidence="1">
    <location>
        <begin position="468"/>
        <end position="478"/>
    </location>
</feature>
<feature type="compositionally biased region" description="Basic residues" evidence="1">
    <location>
        <begin position="821"/>
        <end position="830"/>
    </location>
</feature>
<feature type="compositionally biased region" description="Pro residues" evidence="1">
    <location>
        <begin position="714"/>
        <end position="727"/>
    </location>
</feature>
<dbReference type="SUPFAM" id="SSF48403">
    <property type="entry name" value="Ankyrin repeat"/>
    <property type="match status" value="1"/>
</dbReference>
<feature type="compositionally biased region" description="Basic and acidic residues" evidence="1">
    <location>
        <begin position="36"/>
        <end position="47"/>
    </location>
</feature>
<evidence type="ECO:0000313" key="2">
    <source>
        <dbReference type="EMBL" id="CEM12033.1"/>
    </source>
</evidence>
<keyword evidence="3" id="KW-1185">Reference proteome</keyword>
<feature type="compositionally biased region" description="Basic residues" evidence="1">
    <location>
        <begin position="523"/>
        <end position="532"/>
    </location>
</feature>
<dbReference type="InParanoid" id="A0A0G4FG41"/>
<feature type="compositionally biased region" description="Basic and acidic residues" evidence="1">
    <location>
        <begin position="510"/>
        <end position="522"/>
    </location>
</feature>
<feature type="compositionally biased region" description="Low complexity" evidence="1">
    <location>
        <begin position="1048"/>
        <end position="1063"/>
    </location>
</feature>
<feature type="region of interest" description="Disordered" evidence="1">
    <location>
        <begin position="510"/>
        <end position="862"/>
    </location>
</feature>
<feature type="compositionally biased region" description="Low complexity" evidence="1">
    <location>
        <begin position="533"/>
        <end position="545"/>
    </location>
</feature>
<dbReference type="Pfam" id="PF13637">
    <property type="entry name" value="Ank_4"/>
    <property type="match status" value="1"/>
</dbReference>
<dbReference type="Gene3D" id="3.30.40.10">
    <property type="entry name" value="Zinc/RING finger domain, C3HC4 (zinc finger)"/>
    <property type="match status" value="1"/>
</dbReference>
<dbReference type="PhylomeDB" id="A0A0G4FG41"/>
<feature type="region of interest" description="Disordered" evidence="1">
    <location>
        <begin position="1047"/>
        <end position="1080"/>
    </location>
</feature>
<feature type="compositionally biased region" description="Acidic residues" evidence="1">
    <location>
        <begin position="788"/>
        <end position="801"/>
    </location>
</feature>
<dbReference type="InterPro" id="IPR002110">
    <property type="entry name" value="Ankyrin_rpt"/>
</dbReference>
<dbReference type="EMBL" id="CDMY01000431">
    <property type="protein sequence ID" value="CEM12033.1"/>
    <property type="molecule type" value="Genomic_DNA"/>
</dbReference>
<feature type="compositionally biased region" description="Acidic residues" evidence="1">
    <location>
        <begin position="19"/>
        <end position="31"/>
    </location>
</feature>
<dbReference type="InterPro" id="IPR013083">
    <property type="entry name" value="Znf_RING/FYVE/PHD"/>
</dbReference>
<feature type="region of interest" description="Disordered" evidence="1">
    <location>
        <begin position="936"/>
        <end position="973"/>
    </location>
</feature>
<name>A0A0G4FG41_VITBC</name>
<feature type="region of interest" description="Disordered" evidence="1">
    <location>
        <begin position="464"/>
        <end position="489"/>
    </location>
</feature>
<accession>A0A0G4FG41</accession>
<feature type="compositionally biased region" description="Gly residues" evidence="1">
    <location>
        <begin position="54"/>
        <end position="71"/>
    </location>
</feature>
<feature type="region of interest" description="Disordered" evidence="1">
    <location>
        <begin position="1"/>
        <end position="98"/>
    </location>
</feature>
<feature type="region of interest" description="Disordered" evidence="1">
    <location>
        <begin position="988"/>
        <end position="1015"/>
    </location>
</feature>
<feature type="compositionally biased region" description="Low complexity" evidence="1">
    <location>
        <begin position="744"/>
        <end position="755"/>
    </location>
</feature>
<dbReference type="PANTHER" id="PTHR24118:SF99">
    <property type="entry name" value="POTE ANKYRIN DOMAIN FAMILY MEMBER 3C-RELATED"/>
    <property type="match status" value="1"/>
</dbReference>
<evidence type="ECO:0000313" key="3">
    <source>
        <dbReference type="Proteomes" id="UP000041254"/>
    </source>
</evidence>
<gene>
    <name evidence="2" type="ORF">Vbra_9132</name>
</gene>
<feature type="compositionally biased region" description="Basic and acidic residues" evidence="1">
    <location>
        <begin position="772"/>
        <end position="787"/>
    </location>
</feature>
<dbReference type="OMA" id="RCAPIAK"/>
<dbReference type="AlphaFoldDB" id="A0A0G4FG41"/>
<protein>
    <submittedName>
        <fullName evidence="2">Uncharacterized protein</fullName>
    </submittedName>
</protein>
<evidence type="ECO:0000256" key="1">
    <source>
        <dbReference type="SAM" id="MobiDB-lite"/>
    </source>
</evidence>
<proteinExistence type="predicted"/>
<dbReference type="PANTHER" id="PTHR24118">
    <property type="entry name" value="POTE ANKYRIN DOMAIN"/>
    <property type="match status" value="1"/>
</dbReference>
<feature type="compositionally biased region" description="Low complexity" evidence="1">
    <location>
        <begin position="831"/>
        <end position="843"/>
    </location>
</feature>
<dbReference type="Proteomes" id="UP000041254">
    <property type="component" value="Unassembled WGS sequence"/>
</dbReference>
<feature type="compositionally biased region" description="Polar residues" evidence="1">
    <location>
        <begin position="681"/>
        <end position="693"/>
    </location>
</feature>
<sequence>MSSGRPDTDMAAAGPADGGDGDEDDVAEEETTGAGRHIENKDNRNDGIDEGVSRVGGGLGVGVGGGAGGQQRSGQGRTRLNRGVPRSPGWRSCGNGVTVPPGTSDASLMVSKCILRRTVTDAQQVTDLIQPNGADPNVEPLLRVAGTTGAYLAYSLLSLCIDNLTDNSVPSIWAYDVNGGCTPVAMPMWETPGLQLAVIQVLIDNGADINGAGHHTPIRVAIASCNRAAFELLMGQPGIQLRGRLVMLLPPTLPTDQPTEDSEAILLSFYRQLIQRDPTLATERDPGGINLVHVAAVRPPVWSQQFIESYIDLMVANGADITAVDTFGRTPLHCAAIGGSHRLAASLCRRLTAADVNRGLPNDPTLTPLATAATELDDDIQQLQDDNTEQAERDRATIRISNLKTTIRVLLQSGADIALMPTATEHQRRCRQLVLAERTALPKQLPIREPRPAIIEAQERLQKLKEHRDRHKRRQATRHAKEVPTEAELAWQQREADAKMAALIKEEEAANKERAAAKEKTGGKKKGKRGGKRQASATATSTSTSCPPGGEDDQADSSGAADDQDEDGDALLVGSTFASRAIERQKQTTHHKQQKTAPIRTQRAAHTKASTRSPFSPFHPPTPKHKTTEQPSADRLLLSRPSCVSTADQTPREKRLPGPSASSKLGIGRGLGLPAAAPCLSLSSRAAPSTTPLPSAVEPRESAKRRPFVSSSPSHPPPPPRPLPPAHRPASGADESFPPLAHGSQQPVLPSSSSVDRPSCHRGPPPLVKCPKRVESVAEEGVEHDAGSDVEETGADGEDIDTLQRLPSAAAAADDADNKGSRRPNRHRPSSHSSGAASGSASPRENDEDHDAQTQMAILASLHEARTAAMMMPPPSMQPSSSLSSGGHAIGASAAAGPLGPLKDAVSRAVCPPSSSGHRPSCHRGPPPLVKCPKPLGASLSQNEHRPSPFYGPRSTFDACPSSSSYDDSSAAAPPPAVAAAAAAIPYQGPLGPSHDHEGDQGASAAAAGGGAGGVELSVGVSSREAELQRKNDELARRLAETERRLAEMSIQQHQPSSSSSSSAPPPPEPTQPGSGRDGAGTIQAGGCIICFGEHGPASVMYVPCRHMHICNKCYAQRKDAWHHSLPRLKADNARRQKDNKERIKEAKEPLPLRPEGYLCEQCQTEVVFAGSMEEVAQWMRPFVSHSD</sequence>
<dbReference type="InterPro" id="IPR036770">
    <property type="entry name" value="Ankyrin_rpt-contain_sf"/>
</dbReference>